<dbReference type="SMART" id="SM00507">
    <property type="entry name" value="HNHc"/>
    <property type="match status" value="1"/>
</dbReference>
<keyword evidence="3" id="KW-1185">Reference proteome</keyword>
<dbReference type="Gene3D" id="1.10.30.50">
    <property type="match status" value="1"/>
</dbReference>
<keyword evidence="2" id="KW-0255">Endonuclease</keyword>
<reference evidence="2 3" key="1">
    <citation type="submission" date="2018-11" db="EMBL/GenBank/DDBJ databases">
        <title>Complete genome sequence of Nocardioides baekrokdamisoli strain KCTC 39748.</title>
        <authorList>
            <person name="Kang S.W."/>
            <person name="Lee K.C."/>
            <person name="Kim K.K."/>
            <person name="Kim J.S."/>
            <person name="Kim D.S."/>
            <person name="Ko S.H."/>
            <person name="Yang S.H."/>
            <person name="Shin Y.K."/>
            <person name="Lee J.S."/>
        </authorList>
    </citation>
    <scope>NUCLEOTIDE SEQUENCE [LARGE SCALE GENOMIC DNA]</scope>
    <source>
        <strain evidence="2 3">KCTC 39748</strain>
    </source>
</reference>
<dbReference type="KEGG" id="nbe:Back2_00840"/>
<name>A0A3G9IAL9_9ACTN</name>
<dbReference type="Pfam" id="PF02720">
    <property type="entry name" value="DUF222"/>
    <property type="match status" value="1"/>
</dbReference>
<evidence type="ECO:0000259" key="1">
    <source>
        <dbReference type="SMART" id="SM00507"/>
    </source>
</evidence>
<protein>
    <submittedName>
        <fullName evidence="2">HNH endonuclease</fullName>
    </submittedName>
</protein>
<evidence type="ECO:0000313" key="2">
    <source>
        <dbReference type="EMBL" id="BBH15797.1"/>
    </source>
</evidence>
<dbReference type="CDD" id="cd00085">
    <property type="entry name" value="HNHc"/>
    <property type="match status" value="1"/>
</dbReference>
<sequence length="407" mass="43883">MTASHDTHPVLACVRGIQTALTDIADLDPTFMPTKDKASALIVLSKALAAASALHARLLASAGDVAMDHGARDAAGWLAAEEYGDYRTVRRSLDLGRSLESAPVVLSALAEGRIDVDKAQIILRALDGLPADVPGELRDRAEVALVEQAAELPPKALARVARHLEAVVHPEAADAAEAKALLREERSAWEKTSLRILDRFDGTARITGVLPAVSAQRLRTYLEAHAQPRKHDGEHARSDQLAGQAFCDLLERINPDTVPRHGGDATVVMVTIPLADLRAELGAASIGGADSDHRISAAEARRLACTAEVIPAVLGGRSQVLDLGRAQRLFTPGQRKALRTRHSTCQVQGCDVPSTWCDAHHEDPWSRGGRTDLNNALLVCGHHHRRLHDTRYLAVKVGSQVQLHRRT</sequence>
<dbReference type="AlphaFoldDB" id="A0A3G9IAL9"/>
<dbReference type="InterPro" id="IPR003615">
    <property type="entry name" value="HNH_nuc"/>
</dbReference>
<gene>
    <name evidence="2" type="ORF">Back2_00840</name>
</gene>
<evidence type="ECO:0000313" key="3">
    <source>
        <dbReference type="Proteomes" id="UP000271573"/>
    </source>
</evidence>
<keyword evidence="2" id="KW-0378">Hydrolase</keyword>
<accession>A0A3G9IAL9</accession>
<feature type="domain" description="HNH nuclease" evidence="1">
    <location>
        <begin position="333"/>
        <end position="385"/>
    </location>
</feature>
<proteinExistence type="predicted"/>
<dbReference type="InterPro" id="IPR003870">
    <property type="entry name" value="DUF222"/>
</dbReference>
<organism evidence="2 3">
    <name type="scientific">Nocardioides baekrokdamisoli</name>
    <dbReference type="NCBI Taxonomy" id="1804624"/>
    <lineage>
        <taxon>Bacteria</taxon>
        <taxon>Bacillati</taxon>
        <taxon>Actinomycetota</taxon>
        <taxon>Actinomycetes</taxon>
        <taxon>Propionibacteriales</taxon>
        <taxon>Nocardioidaceae</taxon>
        <taxon>Nocardioides</taxon>
    </lineage>
</organism>
<dbReference type="EMBL" id="AP019307">
    <property type="protein sequence ID" value="BBH15797.1"/>
    <property type="molecule type" value="Genomic_DNA"/>
</dbReference>
<dbReference type="Proteomes" id="UP000271573">
    <property type="component" value="Chromosome"/>
</dbReference>
<dbReference type="OrthoDB" id="3634417at2"/>
<dbReference type="GO" id="GO:0004519">
    <property type="term" value="F:endonuclease activity"/>
    <property type="evidence" value="ECO:0007669"/>
    <property type="project" value="UniProtKB-KW"/>
</dbReference>
<dbReference type="RefSeq" id="WP_125565710.1">
    <property type="nucleotide sequence ID" value="NZ_AP019307.1"/>
</dbReference>
<keyword evidence="2" id="KW-0540">Nuclease</keyword>